<dbReference type="PANTHER" id="PTHR45947">
    <property type="entry name" value="SULFOQUINOVOSYL TRANSFERASE SQD2"/>
    <property type="match status" value="1"/>
</dbReference>
<dbReference type="InterPro" id="IPR050194">
    <property type="entry name" value="Glycosyltransferase_grp1"/>
</dbReference>
<dbReference type="AlphaFoldDB" id="A0A2M6WA28"/>
<gene>
    <name evidence="2" type="ORF">COU23_02695</name>
</gene>
<dbReference type="CDD" id="cd03801">
    <property type="entry name" value="GT4_PimA-like"/>
    <property type="match status" value="1"/>
</dbReference>
<sequence>SKDSSTPFAPLIPVGMTKEKKNYILYFGRLSKEKGIDTLIEAMRDLPGIKLKIVGTGPEKENYELRIMNYGLKNIETLGYKSGQELNEIIANAKFIVVPSVWYENYPMSVLESYALGVPALVANIGGLPEMIPNQDKNFIFESGNIKELGEKINFLWQNNSIVSEAGERVKNFVKENNNPEKHYQKMTTFMLSSSRKRGSQHLQLSTES</sequence>
<comment type="caution">
    <text evidence="2">The sequence shown here is derived from an EMBL/GenBank/DDBJ whole genome shotgun (WGS) entry which is preliminary data.</text>
</comment>
<dbReference type="SUPFAM" id="SSF53756">
    <property type="entry name" value="UDP-Glycosyltransferase/glycogen phosphorylase"/>
    <property type="match status" value="1"/>
</dbReference>
<dbReference type="Proteomes" id="UP000231464">
    <property type="component" value="Unassembled WGS sequence"/>
</dbReference>
<dbReference type="EMBL" id="PFBP01000042">
    <property type="protein sequence ID" value="PIT89656.1"/>
    <property type="molecule type" value="Genomic_DNA"/>
</dbReference>
<accession>A0A2M6WA28</accession>
<evidence type="ECO:0000313" key="2">
    <source>
        <dbReference type="EMBL" id="PIT89656.1"/>
    </source>
</evidence>
<feature type="domain" description="Glycosyl transferase family 1" evidence="1">
    <location>
        <begin position="18"/>
        <end position="169"/>
    </location>
</feature>
<evidence type="ECO:0000313" key="3">
    <source>
        <dbReference type="Proteomes" id="UP000231464"/>
    </source>
</evidence>
<reference evidence="3" key="1">
    <citation type="submission" date="2017-09" db="EMBL/GenBank/DDBJ databases">
        <title>Depth-based differentiation of microbial function through sediment-hosted aquifers and enrichment of novel symbionts in the deep terrestrial subsurface.</title>
        <authorList>
            <person name="Probst A.J."/>
            <person name="Ladd B."/>
            <person name="Jarett J.K."/>
            <person name="Geller-Mcgrath D.E."/>
            <person name="Sieber C.M.K."/>
            <person name="Emerson J.B."/>
            <person name="Anantharaman K."/>
            <person name="Thomas B.C."/>
            <person name="Malmstrom R."/>
            <person name="Stieglmeier M."/>
            <person name="Klingl A."/>
            <person name="Woyke T."/>
            <person name="Ryan C.M."/>
            <person name="Banfield J.F."/>
        </authorList>
    </citation>
    <scope>NUCLEOTIDE SEQUENCE [LARGE SCALE GENOMIC DNA]</scope>
</reference>
<dbReference type="PANTHER" id="PTHR45947:SF3">
    <property type="entry name" value="SULFOQUINOVOSYL TRANSFERASE SQD2"/>
    <property type="match status" value="1"/>
</dbReference>
<dbReference type="GO" id="GO:0016757">
    <property type="term" value="F:glycosyltransferase activity"/>
    <property type="evidence" value="ECO:0007669"/>
    <property type="project" value="InterPro"/>
</dbReference>
<name>A0A2M6WA28_9BACT</name>
<proteinExistence type="predicted"/>
<feature type="non-terminal residue" evidence="2">
    <location>
        <position position="1"/>
    </location>
</feature>
<dbReference type="Gene3D" id="3.40.50.2000">
    <property type="entry name" value="Glycogen Phosphorylase B"/>
    <property type="match status" value="1"/>
</dbReference>
<protein>
    <recommendedName>
        <fullName evidence="1">Glycosyl transferase family 1 domain-containing protein</fullName>
    </recommendedName>
</protein>
<dbReference type="Pfam" id="PF00534">
    <property type="entry name" value="Glycos_transf_1"/>
    <property type="match status" value="1"/>
</dbReference>
<dbReference type="InterPro" id="IPR001296">
    <property type="entry name" value="Glyco_trans_1"/>
</dbReference>
<evidence type="ECO:0000259" key="1">
    <source>
        <dbReference type="Pfam" id="PF00534"/>
    </source>
</evidence>
<organism evidence="2 3">
    <name type="scientific">Candidatus Kuenenbacteria bacterium CG10_big_fil_rev_8_21_14_0_10_36_11</name>
    <dbReference type="NCBI Taxonomy" id="1974618"/>
    <lineage>
        <taxon>Bacteria</taxon>
        <taxon>Candidatus Kueneniibacteriota</taxon>
    </lineage>
</organism>